<sequence>MRDIHSKLPVRNSTELIGAKLILSFHIEHIDIVMITNQPTTNDHRHIHSRHTHIHTHIHTYIHTHIRTYTHTHIHAQTYTFIYIEYKNFSFKFSSTLIW</sequence>
<evidence type="ECO:0000313" key="1">
    <source>
        <dbReference type="EMBL" id="EFO16034.1"/>
    </source>
</evidence>
<dbReference type="AlphaFoldDB" id="A0A1S0TL34"/>
<name>A0A1S0TL34_LOALO</name>
<gene>
    <name evidence="1" type="ORF">LOAG_12473</name>
</gene>
<accession>A0A1S0TL34</accession>
<dbReference type="CTD" id="9949935"/>
<dbReference type="GeneID" id="9949935"/>
<dbReference type="EMBL" id="JH712161">
    <property type="protein sequence ID" value="EFO16034.1"/>
    <property type="molecule type" value="Genomic_DNA"/>
</dbReference>
<protein>
    <submittedName>
        <fullName evidence="1">Uncharacterized protein</fullName>
    </submittedName>
</protein>
<dbReference type="InParanoid" id="A0A1S0TL34"/>
<reference evidence="1" key="1">
    <citation type="submission" date="2012-04" db="EMBL/GenBank/DDBJ databases">
        <title>The Genome Sequence of Loa loa.</title>
        <authorList>
            <consortium name="The Broad Institute Genome Sequencing Platform"/>
            <consortium name="Broad Institute Genome Sequencing Center for Infectious Disease"/>
            <person name="Nutman T.B."/>
            <person name="Fink D.L."/>
            <person name="Russ C."/>
            <person name="Young S."/>
            <person name="Zeng Q."/>
            <person name="Gargeya S."/>
            <person name="Alvarado L."/>
            <person name="Berlin A."/>
            <person name="Chapman S.B."/>
            <person name="Chen Z."/>
            <person name="Freedman E."/>
            <person name="Gellesch M."/>
            <person name="Goldberg J."/>
            <person name="Griggs A."/>
            <person name="Gujja S."/>
            <person name="Heilman E.R."/>
            <person name="Heiman D."/>
            <person name="Howarth C."/>
            <person name="Mehta T."/>
            <person name="Neiman D."/>
            <person name="Pearson M."/>
            <person name="Roberts A."/>
            <person name="Saif S."/>
            <person name="Shea T."/>
            <person name="Shenoy N."/>
            <person name="Sisk P."/>
            <person name="Stolte C."/>
            <person name="Sykes S."/>
            <person name="White J."/>
            <person name="Yandava C."/>
            <person name="Haas B."/>
            <person name="Henn M.R."/>
            <person name="Nusbaum C."/>
            <person name="Birren B."/>
        </authorList>
    </citation>
    <scope>NUCLEOTIDE SEQUENCE [LARGE SCALE GENOMIC DNA]</scope>
</reference>
<proteinExistence type="predicted"/>
<organism evidence="1">
    <name type="scientific">Loa loa</name>
    <name type="common">Eye worm</name>
    <name type="synonym">Filaria loa</name>
    <dbReference type="NCBI Taxonomy" id="7209"/>
    <lineage>
        <taxon>Eukaryota</taxon>
        <taxon>Metazoa</taxon>
        <taxon>Ecdysozoa</taxon>
        <taxon>Nematoda</taxon>
        <taxon>Chromadorea</taxon>
        <taxon>Rhabditida</taxon>
        <taxon>Spirurina</taxon>
        <taxon>Spiruromorpha</taxon>
        <taxon>Filarioidea</taxon>
        <taxon>Onchocercidae</taxon>
        <taxon>Loa</taxon>
    </lineage>
</organism>
<dbReference type="KEGG" id="loa:LOAG_12473"/>
<dbReference type="RefSeq" id="XP_003148035.1">
    <property type="nucleotide sequence ID" value="XM_003147987.1"/>
</dbReference>